<evidence type="ECO:0000313" key="12">
    <source>
        <dbReference type="Proteomes" id="UP000266301"/>
    </source>
</evidence>
<proteinExistence type="inferred from homology"/>
<feature type="transmembrane region" description="Helical" evidence="10">
    <location>
        <begin position="362"/>
        <end position="380"/>
    </location>
</feature>
<reference evidence="11 12" key="1">
    <citation type="journal article" date="2019" name="Int. J. Syst. Evol. Microbiol.">
        <title>Clostridium fermenticellae sp. nov., isolated from the mud in a fermentation cellar for the production of the Chinese liquor, baijiu.</title>
        <authorList>
            <person name="Xu P.X."/>
            <person name="Chai L.J."/>
            <person name="Qiu T."/>
            <person name="Zhang X.J."/>
            <person name="Lu Z.M."/>
            <person name="Xiao C."/>
            <person name="Wang S.T."/>
            <person name="Shen C.H."/>
            <person name="Shi J.S."/>
            <person name="Xu Z.H."/>
        </authorList>
    </citation>
    <scope>NUCLEOTIDE SEQUENCE [LARGE SCALE GENOMIC DNA]</scope>
    <source>
        <strain evidence="11 12">JN500901</strain>
    </source>
</reference>
<gene>
    <name evidence="11" type="ORF">D4Z93_10680</name>
</gene>
<feature type="transmembrane region" description="Helical" evidence="10">
    <location>
        <begin position="48"/>
        <end position="72"/>
    </location>
</feature>
<feature type="transmembrane region" description="Helical" evidence="10">
    <location>
        <begin position="418"/>
        <end position="438"/>
    </location>
</feature>
<evidence type="ECO:0000256" key="7">
    <source>
        <dbReference type="ARBA" id="ARBA00022989"/>
    </source>
</evidence>
<feature type="transmembrane region" description="Helical" evidence="10">
    <location>
        <begin position="136"/>
        <end position="157"/>
    </location>
</feature>
<evidence type="ECO:0000256" key="2">
    <source>
        <dbReference type="ARBA" id="ARBA00008417"/>
    </source>
</evidence>
<feature type="transmembrane region" description="Helical" evidence="10">
    <location>
        <begin position="315"/>
        <end position="342"/>
    </location>
</feature>
<dbReference type="InterPro" id="IPR045070">
    <property type="entry name" value="MATE_MepA-like"/>
</dbReference>
<evidence type="ECO:0000256" key="10">
    <source>
        <dbReference type="SAM" id="Phobius"/>
    </source>
</evidence>
<accession>A0A386H5N1</accession>
<keyword evidence="5" id="KW-1003">Cell membrane</keyword>
<organism evidence="11 12">
    <name type="scientific">Clostridium fermenticellae</name>
    <dbReference type="NCBI Taxonomy" id="2068654"/>
    <lineage>
        <taxon>Bacteria</taxon>
        <taxon>Bacillati</taxon>
        <taxon>Bacillota</taxon>
        <taxon>Clostridia</taxon>
        <taxon>Eubacteriales</taxon>
        <taxon>Clostridiaceae</taxon>
        <taxon>Clostridium</taxon>
    </lineage>
</organism>
<evidence type="ECO:0000256" key="1">
    <source>
        <dbReference type="ARBA" id="ARBA00004651"/>
    </source>
</evidence>
<feature type="transmembrane region" description="Helical" evidence="10">
    <location>
        <begin position="196"/>
        <end position="215"/>
    </location>
</feature>
<evidence type="ECO:0000256" key="8">
    <source>
        <dbReference type="ARBA" id="ARBA00023136"/>
    </source>
</evidence>
<dbReference type="InterPro" id="IPR001036">
    <property type="entry name" value="Acrflvin-R"/>
</dbReference>
<dbReference type="PANTHER" id="PTHR43823">
    <property type="entry name" value="SPORULATION PROTEIN YKVU"/>
    <property type="match status" value="1"/>
</dbReference>
<dbReference type="InterPro" id="IPR051327">
    <property type="entry name" value="MATE_MepA_subfamily"/>
</dbReference>
<evidence type="ECO:0000256" key="5">
    <source>
        <dbReference type="ARBA" id="ARBA00022475"/>
    </source>
</evidence>
<feature type="transmembrane region" description="Helical" evidence="10">
    <location>
        <begin position="271"/>
        <end position="294"/>
    </location>
</feature>
<dbReference type="EMBL" id="CP032416">
    <property type="protein sequence ID" value="AYD40960.1"/>
    <property type="molecule type" value="Genomic_DNA"/>
</dbReference>
<keyword evidence="4" id="KW-0813">Transport</keyword>
<protein>
    <recommendedName>
        <fullName evidence="3">Multidrug export protein MepA</fullName>
    </recommendedName>
</protein>
<keyword evidence="7 10" id="KW-1133">Transmembrane helix</keyword>
<dbReference type="PANTHER" id="PTHR43823:SF3">
    <property type="entry name" value="MULTIDRUG EXPORT PROTEIN MEPA"/>
    <property type="match status" value="1"/>
</dbReference>
<keyword evidence="12" id="KW-1185">Reference proteome</keyword>
<dbReference type="RefSeq" id="WP_119973412.1">
    <property type="nucleotide sequence ID" value="NZ_CP032416.1"/>
</dbReference>
<dbReference type="PIRSF" id="PIRSF006603">
    <property type="entry name" value="DinF"/>
    <property type="match status" value="1"/>
</dbReference>
<dbReference type="AlphaFoldDB" id="A0A386H5N1"/>
<evidence type="ECO:0000256" key="9">
    <source>
        <dbReference type="ARBA" id="ARBA00023251"/>
    </source>
</evidence>
<comment type="similarity">
    <text evidence="2">Belongs to the multi antimicrobial extrusion (MATE) (TC 2.A.66.1) family. MepA subfamily.</text>
</comment>
<feature type="transmembrane region" description="Helical" evidence="10">
    <location>
        <begin position="12"/>
        <end position="36"/>
    </location>
</feature>
<feature type="transmembrane region" description="Helical" evidence="10">
    <location>
        <begin position="392"/>
        <end position="412"/>
    </location>
</feature>
<evidence type="ECO:0000256" key="3">
    <source>
        <dbReference type="ARBA" id="ARBA00022106"/>
    </source>
</evidence>
<feature type="transmembrane region" description="Helical" evidence="10">
    <location>
        <begin position="93"/>
        <end position="116"/>
    </location>
</feature>
<dbReference type="InterPro" id="IPR002528">
    <property type="entry name" value="MATE_fam"/>
</dbReference>
<evidence type="ECO:0000256" key="4">
    <source>
        <dbReference type="ARBA" id="ARBA00022448"/>
    </source>
</evidence>
<dbReference type="GO" id="GO:0042910">
    <property type="term" value="F:xenobiotic transmembrane transporter activity"/>
    <property type="evidence" value="ECO:0007669"/>
    <property type="project" value="InterPro"/>
</dbReference>
<feature type="transmembrane region" description="Helical" evidence="10">
    <location>
        <begin position="169"/>
        <end position="190"/>
    </location>
</feature>
<dbReference type="GO" id="GO:0005886">
    <property type="term" value="C:plasma membrane"/>
    <property type="evidence" value="ECO:0007669"/>
    <property type="project" value="UniProtKB-SubCell"/>
</dbReference>
<dbReference type="GO" id="GO:0015297">
    <property type="term" value="F:antiporter activity"/>
    <property type="evidence" value="ECO:0007669"/>
    <property type="project" value="InterPro"/>
</dbReference>
<name>A0A386H5N1_9CLOT</name>
<sequence length="464" mass="50335">MDRSERLGKESIGNLLIQFSIPAVIGMLVNSLYIIIDRIFIGRVVGALAISGVSLTFPIGIIIMGFAMLIGVGGSACISIRLGQNRKDEAEKILGNSFILLIVISICVTILASIFINPILTSFGASENTIEYARQFISIIVYGSVIQSVGFGLNNIIRAEGAPKKAMMTALIGAPVNILLDYLFICVLGFKIRGAAVATVISQTITCIWVLSYFLGNHSLLKLKKENFKLEKNIVLSIVSIGMSPFAMQVAASAVNIVLNKSLAMYGGDLAIGAMGIINGIATLFLMPIFGINQGSQPIIGFNYGANKYKRVKKALFLACIVGSLISVLGFLVVNIAPTALVQLFNKNDENLTNITVHGLKMYMSMFAIVGFQIVSSNYFQAIGKAKISMFLGLSRQVIILIPMLIILPHMFKLNGVWMAGPVSDFTASIITAIFLFFEVKKLNRKDDGDFKEENRKMSLDCAK</sequence>
<keyword evidence="9" id="KW-0046">Antibiotic resistance</keyword>
<evidence type="ECO:0000256" key="6">
    <source>
        <dbReference type="ARBA" id="ARBA00022692"/>
    </source>
</evidence>
<dbReference type="CDD" id="cd13143">
    <property type="entry name" value="MATE_MepA_like"/>
    <property type="match status" value="1"/>
</dbReference>
<dbReference type="Pfam" id="PF01554">
    <property type="entry name" value="MatE"/>
    <property type="match status" value="2"/>
</dbReference>
<evidence type="ECO:0000313" key="11">
    <source>
        <dbReference type="EMBL" id="AYD40960.1"/>
    </source>
</evidence>
<dbReference type="PRINTS" id="PR00702">
    <property type="entry name" value="ACRIFLAVINRP"/>
</dbReference>
<dbReference type="InterPro" id="IPR048279">
    <property type="entry name" value="MdtK-like"/>
</dbReference>
<comment type="subcellular location">
    <subcellularLocation>
        <location evidence="1">Cell membrane</location>
        <topology evidence="1">Multi-pass membrane protein</topology>
    </subcellularLocation>
</comment>
<feature type="transmembrane region" description="Helical" evidence="10">
    <location>
        <begin position="235"/>
        <end position="259"/>
    </location>
</feature>
<keyword evidence="8 10" id="KW-0472">Membrane</keyword>
<dbReference type="NCBIfam" id="TIGR00797">
    <property type="entry name" value="matE"/>
    <property type="match status" value="1"/>
</dbReference>
<dbReference type="Proteomes" id="UP000266301">
    <property type="component" value="Chromosome"/>
</dbReference>
<dbReference type="GO" id="GO:0046677">
    <property type="term" value="P:response to antibiotic"/>
    <property type="evidence" value="ECO:0007669"/>
    <property type="project" value="UniProtKB-KW"/>
</dbReference>
<dbReference type="OrthoDB" id="9811110at2"/>
<dbReference type="KEGG" id="cfer:D4Z93_10680"/>
<keyword evidence="6 10" id="KW-0812">Transmembrane</keyword>